<reference evidence="1" key="1">
    <citation type="journal article" date="2021" name="Proc. Natl. Acad. Sci. U.S.A.">
        <title>A Catalog of Tens of Thousands of Viruses from Human Metagenomes Reveals Hidden Associations with Chronic Diseases.</title>
        <authorList>
            <person name="Tisza M.J."/>
            <person name="Buck C.B."/>
        </authorList>
    </citation>
    <scope>NUCLEOTIDE SEQUENCE</scope>
    <source>
        <strain evidence="1">CthrG7</strain>
    </source>
</reference>
<name>A0A8S5MCS3_9CAUD</name>
<accession>A0A8S5MCS3</accession>
<proteinExistence type="predicted"/>
<organism evidence="1">
    <name type="scientific">Siphoviridae sp. cthrG7</name>
    <dbReference type="NCBI Taxonomy" id="2826428"/>
    <lineage>
        <taxon>Viruses</taxon>
        <taxon>Duplodnaviria</taxon>
        <taxon>Heunggongvirae</taxon>
        <taxon>Uroviricota</taxon>
        <taxon>Caudoviricetes</taxon>
    </lineage>
</organism>
<sequence length="89" mass="9854">MDFTENTIRTGQSVVGDYRLEYSIAYSKDKLTKIDVQVKQVSASAPSYIGNILYVESTKKYSCSLSGTSAEVRATLLADFEKTITELSK</sequence>
<protein>
    <submittedName>
        <fullName evidence="1">Uncharacterized protein</fullName>
    </submittedName>
</protein>
<evidence type="ECO:0000313" key="1">
    <source>
        <dbReference type="EMBL" id="DAD79887.1"/>
    </source>
</evidence>
<dbReference type="EMBL" id="BK014874">
    <property type="protein sequence ID" value="DAD79887.1"/>
    <property type="molecule type" value="Genomic_DNA"/>
</dbReference>